<dbReference type="InterPro" id="IPR050318">
    <property type="entry name" value="DENR/SUI1_TIF"/>
</dbReference>
<evidence type="ECO:0000313" key="5">
    <source>
        <dbReference type="EMBL" id="SHJ81939.1"/>
    </source>
</evidence>
<accession>A0A1M6MEN9</accession>
<dbReference type="Gene3D" id="3.30.780.10">
    <property type="entry name" value="SUI1-like domain"/>
    <property type="match status" value="1"/>
</dbReference>
<protein>
    <submittedName>
        <fullName evidence="5">Translation initiation factor 1</fullName>
    </submittedName>
</protein>
<dbReference type="GO" id="GO:0006417">
    <property type="term" value="P:regulation of translation"/>
    <property type="evidence" value="ECO:0007669"/>
    <property type="project" value="UniProtKB-KW"/>
</dbReference>
<dbReference type="CDD" id="cd11567">
    <property type="entry name" value="YciH_like"/>
    <property type="match status" value="1"/>
</dbReference>
<sequence>MNDSRLVYSTETGRMCPDCGKPKAKCSCKKKKKGKEAPQPFPQDGVVRIRREVKGRKGKTAIAIFGLPLEGPDLKDFAKHLKQKCGSGGSVKDGVIIIQGDHREAAAEAIKEKGYKVKLAGG</sequence>
<dbReference type="SUPFAM" id="SSF55159">
    <property type="entry name" value="eIF1-like"/>
    <property type="match status" value="1"/>
</dbReference>
<evidence type="ECO:0000256" key="3">
    <source>
        <dbReference type="ARBA" id="ARBA00022917"/>
    </source>
</evidence>
<dbReference type="AlphaFoldDB" id="A0A1M6MEN9"/>
<dbReference type="GO" id="GO:0002188">
    <property type="term" value="P:translation reinitiation"/>
    <property type="evidence" value="ECO:0007669"/>
    <property type="project" value="TreeGrafter"/>
</dbReference>
<evidence type="ECO:0000259" key="4">
    <source>
        <dbReference type="PROSITE" id="PS50296"/>
    </source>
</evidence>
<evidence type="ECO:0000256" key="1">
    <source>
        <dbReference type="ARBA" id="ARBA00005422"/>
    </source>
</evidence>
<dbReference type="Proteomes" id="UP000183994">
    <property type="component" value="Unassembled WGS sequence"/>
</dbReference>
<dbReference type="GO" id="GO:0003743">
    <property type="term" value="F:translation initiation factor activity"/>
    <property type="evidence" value="ECO:0007669"/>
    <property type="project" value="UniProtKB-KW"/>
</dbReference>
<name>A0A1M6MEN9_9BACT</name>
<evidence type="ECO:0000313" key="6">
    <source>
        <dbReference type="Proteomes" id="UP000183994"/>
    </source>
</evidence>
<organism evidence="5 6">
    <name type="scientific">Desulfatibacillum alkenivorans DSM 16219</name>
    <dbReference type="NCBI Taxonomy" id="1121393"/>
    <lineage>
        <taxon>Bacteria</taxon>
        <taxon>Pseudomonadati</taxon>
        <taxon>Thermodesulfobacteriota</taxon>
        <taxon>Desulfobacteria</taxon>
        <taxon>Desulfobacterales</taxon>
        <taxon>Desulfatibacillaceae</taxon>
        <taxon>Desulfatibacillum</taxon>
    </lineage>
</organism>
<gene>
    <name evidence="5" type="ORF">SAMN02745216_02338</name>
</gene>
<dbReference type="InterPro" id="IPR005872">
    <property type="entry name" value="SUI1_arc_bac"/>
</dbReference>
<dbReference type="InterPro" id="IPR001950">
    <property type="entry name" value="SUI1"/>
</dbReference>
<feature type="domain" description="SUI1" evidence="4">
    <location>
        <begin position="51"/>
        <end position="114"/>
    </location>
</feature>
<keyword evidence="2" id="KW-0810">Translation regulation</keyword>
<dbReference type="NCBIfam" id="NF005297">
    <property type="entry name" value="PRK06824.1"/>
    <property type="match status" value="1"/>
</dbReference>
<dbReference type="PIRSF" id="PIRSF037511">
    <property type="entry name" value="Transl_init_SUI1_pro"/>
    <property type="match status" value="1"/>
</dbReference>
<dbReference type="GO" id="GO:0003729">
    <property type="term" value="F:mRNA binding"/>
    <property type="evidence" value="ECO:0007669"/>
    <property type="project" value="TreeGrafter"/>
</dbReference>
<dbReference type="PANTHER" id="PTHR12789">
    <property type="entry name" value="DENSITY-REGULATED PROTEIN HOMOLOG"/>
    <property type="match status" value="1"/>
</dbReference>
<evidence type="ECO:0000256" key="2">
    <source>
        <dbReference type="ARBA" id="ARBA00022845"/>
    </source>
</evidence>
<dbReference type="RefSeq" id="WP_073475937.1">
    <property type="nucleotide sequence ID" value="NZ_FQZU01000012.1"/>
</dbReference>
<keyword evidence="3" id="KW-0648">Protein biosynthesis</keyword>
<keyword evidence="5" id="KW-0396">Initiation factor</keyword>
<dbReference type="PANTHER" id="PTHR12789:SF0">
    <property type="entry name" value="DENSITY-REGULATED PROTEIN"/>
    <property type="match status" value="1"/>
</dbReference>
<dbReference type="InterPro" id="IPR036877">
    <property type="entry name" value="SUI1_dom_sf"/>
</dbReference>
<reference evidence="6" key="1">
    <citation type="submission" date="2016-11" db="EMBL/GenBank/DDBJ databases">
        <authorList>
            <person name="Varghese N."/>
            <person name="Submissions S."/>
        </authorList>
    </citation>
    <scope>NUCLEOTIDE SEQUENCE [LARGE SCALE GENOMIC DNA]</scope>
    <source>
        <strain evidence="6">DSM 16219</strain>
    </source>
</reference>
<dbReference type="PROSITE" id="PS50296">
    <property type="entry name" value="SUI1"/>
    <property type="match status" value="1"/>
</dbReference>
<dbReference type="GO" id="GO:0001731">
    <property type="term" value="P:formation of translation preinitiation complex"/>
    <property type="evidence" value="ECO:0007669"/>
    <property type="project" value="TreeGrafter"/>
</dbReference>
<proteinExistence type="inferred from homology"/>
<dbReference type="Pfam" id="PF01253">
    <property type="entry name" value="SUI1"/>
    <property type="match status" value="1"/>
</dbReference>
<dbReference type="OrthoDB" id="9792915at2"/>
<dbReference type="STRING" id="1121393.SAMN02745216_02338"/>
<dbReference type="EMBL" id="FQZU01000012">
    <property type="protein sequence ID" value="SHJ81939.1"/>
    <property type="molecule type" value="Genomic_DNA"/>
</dbReference>
<comment type="similarity">
    <text evidence="1">Belongs to the SUI1 family.</text>
</comment>
<keyword evidence="6" id="KW-1185">Reference proteome</keyword>